<sequence length="149" mass="16662">QELGLSIAQLSRLAGLSRKTVSQLEQGQLKDMGFYKLQILLQLLGLSFGSLSITGRERKQGLWMAAQNTNVSYKSQISTEELRAVLLTLQVPNRIKTNVIHFLDEAPLSMLTMAVEETGGTPEERKAIWGNIKKLAKLLQVERGGLWRK</sequence>
<dbReference type="RefSeq" id="WP_408168597.1">
    <property type="nucleotide sequence ID" value="NZ_JAQQFR010000009.1"/>
</dbReference>
<dbReference type="Proteomes" id="UP001629214">
    <property type="component" value="Unassembled WGS sequence"/>
</dbReference>
<evidence type="ECO:0000313" key="2">
    <source>
        <dbReference type="EMBL" id="MFL9879556.1"/>
    </source>
</evidence>
<dbReference type="Pfam" id="PF01381">
    <property type="entry name" value="HTH_3"/>
    <property type="match status" value="1"/>
</dbReference>
<dbReference type="CDD" id="cd00093">
    <property type="entry name" value="HTH_XRE"/>
    <property type="match status" value="1"/>
</dbReference>
<dbReference type="InterPro" id="IPR010982">
    <property type="entry name" value="Lambda_DNA-bd_dom_sf"/>
</dbReference>
<reference evidence="2 3" key="1">
    <citation type="journal article" date="2024" name="Chem. Sci.">
        <title>Discovery of megapolipeptins by genome mining of a Burkholderiales bacteria collection.</title>
        <authorList>
            <person name="Paulo B.S."/>
            <person name="Recchia M.J.J."/>
            <person name="Lee S."/>
            <person name="Fergusson C.H."/>
            <person name="Romanowski S.B."/>
            <person name="Hernandez A."/>
            <person name="Krull N."/>
            <person name="Liu D.Y."/>
            <person name="Cavanagh H."/>
            <person name="Bos A."/>
            <person name="Gray C.A."/>
            <person name="Murphy B.T."/>
            <person name="Linington R.G."/>
            <person name="Eustaquio A.S."/>
        </authorList>
    </citation>
    <scope>NUCLEOTIDE SEQUENCE [LARGE SCALE GENOMIC DNA]</scope>
    <source>
        <strain evidence="2 3">RL21-008-BIB-B</strain>
    </source>
</reference>
<feature type="non-terminal residue" evidence="2">
    <location>
        <position position="1"/>
    </location>
</feature>
<gene>
    <name evidence="2" type="ORF">PQR63_14250</name>
</gene>
<feature type="domain" description="HTH cro/C1-type" evidence="1">
    <location>
        <begin position="1"/>
        <end position="51"/>
    </location>
</feature>
<protein>
    <submittedName>
        <fullName evidence="2">Helix-turn-helix transcriptional regulator</fullName>
    </submittedName>
</protein>
<dbReference type="InterPro" id="IPR001387">
    <property type="entry name" value="Cro/C1-type_HTH"/>
</dbReference>
<evidence type="ECO:0000259" key="1">
    <source>
        <dbReference type="PROSITE" id="PS50943"/>
    </source>
</evidence>
<comment type="caution">
    <text evidence="2">The sequence shown here is derived from an EMBL/GenBank/DDBJ whole genome shotgun (WGS) entry which is preliminary data.</text>
</comment>
<keyword evidence="3" id="KW-1185">Reference proteome</keyword>
<dbReference type="SUPFAM" id="SSF47413">
    <property type="entry name" value="lambda repressor-like DNA-binding domains"/>
    <property type="match status" value="1"/>
</dbReference>
<organism evidence="2 3">
    <name type="scientific">Herbaspirillum rhizosphaerae</name>
    <dbReference type="NCBI Taxonomy" id="346179"/>
    <lineage>
        <taxon>Bacteria</taxon>
        <taxon>Pseudomonadati</taxon>
        <taxon>Pseudomonadota</taxon>
        <taxon>Betaproteobacteria</taxon>
        <taxon>Burkholderiales</taxon>
        <taxon>Oxalobacteraceae</taxon>
        <taxon>Herbaspirillum</taxon>
    </lineage>
</organism>
<dbReference type="Gene3D" id="1.10.260.40">
    <property type="entry name" value="lambda repressor-like DNA-binding domains"/>
    <property type="match status" value="1"/>
</dbReference>
<dbReference type="EMBL" id="JAQQFR010000009">
    <property type="protein sequence ID" value="MFL9879556.1"/>
    <property type="molecule type" value="Genomic_DNA"/>
</dbReference>
<dbReference type="PROSITE" id="PS50943">
    <property type="entry name" value="HTH_CROC1"/>
    <property type="match status" value="1"/>
</dbReference>
<proteinExistence type="predicted"/>
<evidence type="ECO:0000313" key="3">
    <source>
        <dbReference type="Proteomes" id="UP001629214"/>
    </source>
</evidence>
<name>A0ABW8ZBP5_9BURK</name>
<accession>A0ABW8ZBP5</accession>